<feature type="domain" description="Transglycosylase SLT" evidence="1">
    <location>
        <begin position="119"/>
        <end position="210"/>
    </location>
</feature>
<dbReference type="InterPro" id="IPR023346">
    <property type="entry name" value="Lysozyme-like_dom_sf"/>
</dbReference>
<name>A0ABY1JD82_9BACT</name>
<keyword evidence="3" id="KW-1185">Reference proteome</keyword>
<dbReference type="Gene3D" id="1.10.530.10">
    <property type="match status" value="1"/>
</dbReference>
<proteinExistence type="predicted"/>
<dbReference type="EMBL" id="FSQZ01000001">
    <property type="protein sequence ID" value="SIN67870.1"/>
    <property type="molecule type" value="Genomic_DNA"/>
</dbReference>
<dbReference type="Pfam" id="PF01464">
    <property type="entry name" value="SLT"/>
    <property type="match status" value="1"/>
</dbReference>
<gene>
    <name evidence="2" type="ORF">SAMN05444368_1108</name>
</gene>
<evidence type="ECO:0000313" key="2">
    <source>
        <dbReference type="EMBL" id="SIN67870.1"/>
    </source>
</evidence>
<accession>A0ABY1JD82</accession>
<dbReference type="RefSeq" id="WP_014805922.1">
    <property type="nucleotide sequence ID" value="NZ_DAONBL010000007.1"/>
</dbReference>
<comment type="caution">
    <text evidence="2">The sequence shown here is derived from an EMBL/GenBank/DDBJ whole genome shotgun (WGS) entry which is preliminary data.</text>
</comment>
<dbReference type="InterPro" id="IPR008258">
    <property type="entry name" value="Transglycosylase_SLT_dom_1"/>
</dbReference>
<protein>
    <submittedName>
        <fullName evidence="2">Transglycosylase SLT domain-containing protein</fullName>
    </submittedName>
</protein>
<reference evidence="2 3" key="1">
    <citation type="submission" date="2016-11" db="EMBL/GenBank/DDBJ databases">
        <authorList>
            <person name="Varghese N."/>
            <person name="Submissions S."/>
        </authorList>
    </citation>
    <scope>NUCLEOTIDE SEQUENCE [LARGE SCALE GENOMIC DNA]</scope>
    <source>
        <strain evidence="2 3">DSM 20664</strain>
    </source>
</reference>
<dbReference type="SUPFAM" id="SSF53955">
    <property type="entry name" value="Lysozyme-like"/>
    <property type="match status" value="1"/>
</dbReference>
<dbReference type="Proteomes" id="UP000185093">
    <property type="component" value="Unassembled WGS sequence"/>
</dbReference>
<sequence>MILKKSLRARYYIMAKIVTIFLFFSTILSIATPGIGEINDEKSKENIVFHDKIIQTLAETGNSPEDIIRWQKECPTSTLRFLSEMLPDEQEMIASLAKYIRKVNPKIASKTLWREACAFAYYSKKYGVPKELLIAVAKAESHFDPKATSSKGAVGVMQVVWDTHSALLSANGITSKNHLNDPELGIAAGALLLSRYIRAYGSEHKALDRYYGTASVRYKNMINKNMMALESFL</sequence>
<evidence type="ECO:0000259" key="1">
    <source>
        <dbReference type="Pfam" id="PF01464"/>
    </source>
</evidence>
<organism evidence="2 3">
    <name type="scientific">Acetomicrobium flavidum</name>
    <dbReference type="NCBI Taxonomy" id="49896"/>
    <lineage>
        <taxon>Bacteria</taxon>
        <taxon>Thermotogati</taxon>
        <taxon>Synergistota</taxon>
        <taxon>Synergistia</taxon>
        <taxon>Synergistales</taxon>
        <taxon>Acetomicrobiaceae</taxon>
        <taxon>Acetomicrobium</taxon>
    </lineage>
</organism>
<evidence type="ECO:0000313" key="3">
    <source>
        <dbReference type="Proteomes" id="UP000185093"/>
    </source>
</evidence>